<name>A0A0L0DS82_THETB</name>
<dbReference type="GeneID" id="25568556"/>
<evidence type="ECO:0000313" key="2">
    <source>
        <dbReference type="EMBL" id="KNC54313.1"/>
    </source>
</evidence>
<feature type="transmembrane region" description="Helical" evidence="1">
    <location>
        <begin position="69"/>
        <end position="89"/>
    </location>
</feature>
<evidence type="ECO:0000256" key="1">
    <source>
        <dbReference type="SAM" id="Phobius"/>
    </source>
</evidence>
<keyword evidence="1" id="KW-1133">Transmembrane helix</keyword>
<keyword evidence="1" id="KW-0472">Membrane</keyword>
<sequence length="95" mass="9812">MGKDWRNLMSARTSMLSLARASASLMARQSSVRAARGGGPLPWGVESHGFPGHGSSVPFKVVGASNASIAARVASLIALGIGLPIYGVIHSNRNN</sequence>
<accession>A0A0L0DS82</accession>
<dbReference type="AlphaFoldDB" id="A0A0L0DS82"/>
<evidence type="ECO:0000313" key="3">
    <source>
        <dbReference type="Proteomes" id="UP000054408"/>
    </source>
</evidence>
<dbReference type="RefSeq" id="XP_013753774.1">
    <property type="nucleotide sequence ID" value="XM_013898320.1"/>
</dbReference>
<gene>
    <name evidence="2" type="ORF">AMSG_10297</name>
</gene>
<protein>
    <submittedName>
        <fullName evidence="2">Uncharacterized protein</fullName>
    </submittedName>
</protein>
<reference evidence="2 3" key="1">
    <citation type="submission" date="2010-05" db="EMBL/GenBank/DDBJ databases">
        <title>The Genome Sequence of Thecamonas trahens ATCC 50062.</title>
        <authorList>
            <consortium name="The Broad Institute Genome Sequencing Platform"/>
            <person name="Russ C."/>
            <person name="Cuomo C."/>
            <person name="Shea T."/>
            <person name="Young S.K."/>
            <person name="Zeng Q."/>
            <person name="Koehrsen M."/>
            <person name="Haas B."/>
            <person name="Borodovsky M."/>
            <person name="Guigo R."/>
            <person name="Alvarado L."/>
            <person name="Berlin A."/>
            <person name="Bochicchio J."/>
            <person name="Borenstein D."/>
            <person name="Chapman S."/>
            <person name="Chen Z."/>
            <person name="Freedman E."/>
            <person name="Gellesch M."/>
            <person name="Goldberg J."/>
            <person name="Griggs A."/>
            <person name="Gujja S."/>
            <person name="Heilman E."/>
            <person name="Heiman D."/>
            <person name="Hepburn T."/>
            <person name="Howarth C."/>
            <person name="Jen D."/>
            <person name="Larson L."/>
            <person name="Mehta T."/>
            <person name="Park D."/>
            <person name="Pearson M."/>
            <person name="Roberts A."/>
            <person name="Saif S."/>
            <person name="Shenoy N."/>
            <person name="Sisk P."/>
            <person name="Stolte C."/>
            <person name="Sykes S."/>
            <person name="Thomson T."/>
            <person name="Walk T."/>
            <person name="White J."/>
            <person name="Yandava C."/>
            <person name="Burger G."/>
            <person name="Gray M.W."/>
            <person name="Holland P.W.H."/>
            <person name="King N."/>
            <person name="Lang F.B.F."/>
            <person name="Roger A.J."/>
            <person name="Ruiz-Trillo I."/>
            <person name="Lander E."/>
            <person name="Nusbaum C."/>
        </authorList>
    </citation>
    <scope>NUCLEOTIDE SEQUENCE [LARGE SCALE GENOMIC DNA]</scope>
    <source>
        <strain evidence="2 3">ATCC 50062</strain>
    </source>
</reference>
<proteinExistence type="predicted"/>
<dbReference type="EMBL" id="GL349488">
    <property type="protein sequence ID" value="KNC54313.1"/>
    <property type="molecule type" value="Genomic_DNA"/>
</dbReference>
<dbReference type="Proteomes" id="UP000054408">
    <property type="component" value="Unassembled WGS sequence"/>
</dbReference>
<keyword evidence="3" id="KW-1185">Reference proteome</keyword>
<keyword evidence="1" id="KW-0812">Transmembrane</keyword>
<organism evidence="2 3">
    <name type="scientific">Thecamonas trahens ATCC 50062</name>
    <dbReference type="NCBI Taxonomy" id="461836"/>
    <lineage>
        <taxon>Eukaryota</taxon>
        <taxon>Apusozoa</taxon>
        <taxon>Apusomonadida</taxon>
        <taxon>Apusomonadidae</taxon>
        <taxon>Thecamonas</taxon>
    </lineage>
</organism>